<name>A0A2P6RNK4_ROSCH</name>
<accession>A0A2P6RNK4</accession>
<dbReference type="OMA" id="SWIEHEA"/>
<feature type="region of interest" description="Disordered" evidence="1">
    <location>
        <begin position="251"/>
        <end position="300"/>
    </location>
</feature>
<keyword evidence="4" id="KW-1185">Reference proteome</keyword>
<organism evidence="3 4">
    <name type="scientific">Rosa chinensis</name>
    <name type="common">China rose</name>
    <dbReference type="NCBI Taxonomy" id="74649"/>
    <lineage>
        <taxon>Eukaryota</taxon>
        <taxon>Viridiplantae</taxon>
        <taxon>Streptophyta</taxon>
        <taxon>Embryophyta</taxon>
        <taxon>Tracheophyta</taxon>
        <taxon>Spermatophyta</taxon>
        <taxon>Magnoliopsida</taxon>
        <taxon>eudicotyledons</taxon>
        <taxon>Gunneridae</taxon>
        <taxon>Pentapetalae</taxon>
        <taxon>rosids</taxon>
        <taxon>fabids</taxon>
        <taxon>Rosales</taxon>
        <taxon>Rosaceae</taxon>
        <taxon>Rosoideae</taxon>
        <taxon>Rosoideae incertae sedis</taxon>
        <taxon>Rosa</taxon>
    </lineage>
</organism>
<dbReference type="Pfam" id="PF13952">
    <property type="entry name" value="DUF4216"/>
    <property type="match status" value="1"/>
</dbReference>
<evidence type="ECO:0000313" key="4">
    <source>
        <dbReference type="Proteomes" id="UP000238479"/>
    </source>
</evidence>
<reference evidence="3 4" key="1">
    <citation type="journal article" date="2018" name="Nat. Genet.">
        <title>The Rosa genome provides new insights in the design of modern roses.</title>
        <authorList>
            <person name="Bendahmane M."/>
        </authorList>
    </citation>
    <scope>NUCLEOTIDE SEQUENCE [LARGE SCALE GENOMIC DNA]</scope>
    <source>
        <strain evidence="4">cv. Old Blush</strain>
    </source>
</reference>
<sequence length="300" mass="35419">MDRSWIEHEAELKQTSNANLYKRQEEEFPTWFEKRMSHLVQSGLVDATDQLYCLACKPDVRAHTYTGCIVDGVRFHTKDLDDRRTTQNSGIYVPGVFVGGTHDYYGVLLNIVRLRYVDMHHIFLFKCKWFNTDETKRDARKRVQRDYNLMSINSSFVWYEDEPFILASEAHQVFYLDDYKLGPEWKVVQKVQMRHVWDVPEVDDEDEEVDEENFDPVVANNDVYQQDEFNEIQWSVQEEGLENPQLHQEDIEPEVIASNVESDELIDDSRLNDFICDDVEENDTDYDDNEEIISSDDNSD</sequence>
<dbReference type="Proteomes" id="UP000238479">
    <property type="component" value="Chromosome 2"/>
</dbReference>
<dbReference type="EMBL" id="PDCK01000040">
    <property type="protein sequence ID" value="PRQ48023.1"/>
    <property type="molecule type" value="Genomic_DNA"/>
</dbReference>
<evidence type="ECO:0000256" key="1">
    <source>
        <dbReference type="SAM" id="MobiDB-lite"/>
    </source>
</evidence>
<protein>
    <recommendedName>
        <fullName evidence="2">DUF4216 domain-containing protein</fullName>
    </recommendedName>
</protein>
<dbReference type="Gramene" id="PRQ48023">
    <property type="protein sequence ID" value="PRQ48023"/>
    <property type="gene ID" value="RchiOBHm_Chr2g0106121"/>
</dbReference>
<dbReference type="InterPro" id="IPR025312">
    <property type="entry name" value="DUF4216"/>
</dbReference>
<dbReference type="PANTHER" id="PTHR48258:SF6">
    <property type="entry name" value="LEUCINE-RICH REPEAT DOMAIN, L DOMAIN-CONTAINING PROTEIN"/>
    <property type="match status" value="1"/>
</dbReference>
<dbReference type="AlphaFoldDB" id="A0A2P6RNK4"/>
<evidence type="ECO:0000259" key="2">
    <source>
        <dbReference type="Pfam" id="PF13952"/>
    </source>
</evidence>
<feature type="compositionally biased region" description="Acidic residues" evidence="1">
    <location>
        <begin position="275"/>
        <end position="300"/>
    </location>
</feature>
<dbReference type="PANTHER" id="PTHR48258">
    <property type="entry name" value="DUF4218 DOMAIN-CONTAINING PROTEIN-RELATED"/>
    <property type="match status" value="1"/>
</dbReference>
<evidence type="ECO:0000313" key="3">
    <source>
        <dbReference type="EMBL" id="PRQ48023.1"/>
    </source>
</evidence>
<proteinExistence type="predicted"/>
<feature type="domain" description="DUF4216" evidence="2">
    <location>
        <begin position="113"/>
        <end position="188"/>
    </location>
</feature>
<gene>
    <name evidence="3" type="ORF">RchiOBHm_Chr2g0106121</name>
</gene>
<comment type="caution">
    <text evidence="3">The sequence shown here is derived from an EMBL/GenBank/DDBJ whole genome shotgun (WGS) entry which is preliminary data.</text>
</comment>